<comment type="catalytic activity">
    <reaction evidence="13">
        <text>Cu(+)(in) + ATP + H2O = Cu(+)(out) + ADP + phosphate + H(+)</text>
        <dbReference type="Rhea" id="RHEA:25792"/>
        <dbReference type="ChEBI" id="CHEBI:15377"/>
        <dbReference type="ChEBI" id="CHEBI:15378"/>
        <dbReference type="ChEBI" id="CHEBI:30616"/>
        <dbReference type="ChEBI" id="CHEBI:43474"/>
        <dbReference type="ChEBI" id="CHEBI:49552"/>
        <dbReference type="ChEBI" id="CHEBI:456216"/>
        <dbReference type="EC" id="7.2.2.8"/>
    </reaction>
</comment>
<evidence type="ECO:0000256" key="14">
    <source>
        <dbReference type="RuleBase" id="RU362081"/>
    </source>
</evidence>
<evidence type="ECO:0000256" key="6">
    <source>
        <dbReference type="ARBA" id="ARBA00022741"/>
    </source>
</evidence>
<dbReference type="FunFam" id="2.70.150.10:FF:000002">
    <property type="entry name" value="Copper-transporting ATPase 1, putative"/>
    <property type="match status" value="1"/>
</dbReference>
<dbReference type="PRINTS" id="PR00943">
    <property type="entry name" value="CUATPASE"/>
</dbReference>
<dbReference type="SUPFAM" id="SSF81653">
    <property type="entry name" value="Calcium ATPase, transduction domain A"/>
    <property type="match status" value="1"/>
</dbReference>
<dbReference type="CDD" id="cd00371">
    <property type="entry name" value="HMA"/>
    <property type="match status" value="1"/>
</dbReference>
<dbReference type="InterPro" id="IPR008250">
    <property type="entry name" value="ATPase_P-typ_transduc_dom_A_sf"/>
</dbReference>
<dbReference type="PANTHER" id="PTHR43520:SF8">
    <property type="entry name" value="P-TYPE CU(+) TRANSPORTER"/>
    <property type="match status" value="1"/>
</dbReference>
<dbReference type="InterPro" id="IPR017969">
    <property type="entry name" value="Heavy-metal-associated_CS"/>
</dbReference>
<dbReference type="InterPro" id="IPR023299">
    <property type="entry name" value="ATPase_P-typ_cyto_dom_N"/>
</dbReference>
<keyword evidence="9" id="KW-1278">Translocase</keyword>
<feature type="transmembrane region" description="Helical" evidence="14">
    <location>
        <begin position="193"/>
        <end position="212"/>
    </location>
</feature>
<dbReference type="GO" id="GO:0055070">
    <property type="term" value="P:copper ion homeostasis"/>
    <property type="evidence" value="ECO:0007669"/>
    <property type="project" value="TreeGrafter"/>
</dbReference>
<keyword evidence="17" id="KW-1185">Reference proteome</keyword>
<keyword evidence="11" id="KW-0186">Copper</keyword>
<evidence type="ECO:0000256" key="10">
    <source>
        <dbReference type="ARBA" id="ARBA00022989"/>
    </source>
</evidence>
<dbReference type="PROSITE" id="PS00154">
    <property type="entry name" value="ATPASE_E1_E2"/>
    <property type="match status" value="1"/>
</dbReference>
<dbReference type="InterPro" id="IPR027256">
    <property type="entry name" value="P-typ_ATPase_IB"/>
</dbReference>
<dbReference type="PRINTS" id="PR00119">
    <property type="entry name" value="CATATPASE"/>
</dbReference>
<feature type="transmembrane region" description="Helical" evidence="14">
    <location>
        <begin position="719"/>
        <end position="738"/>
    </location>
</feature>
<dbReference type="PROSITE" id="PS01047">
    <property type="entry name" value="HMA_1"/>
    <property type="match status" value="1"/>
</dbReference>
<evidence type="ECO:0000256" key="1">
    <source>
        <dbReference type="ARBA" id="ARBA00004651"/>
    </source>
</evidence>
<dbReference type="InterPro" id="IPR036163">
    <property type="entry name" value="HMA_dom_sf"/>
</dbReference>
<evidence type="ECO:0000313" key="17">
    <source>
        <dbReference type="Proteomes" id="UP000294682"/>
    </source>
</evidence>
<evidence type="ECO:0000256" key="12">
    <source>
        <dbReference type="ARBA" id="ARBA00023136"/>
    </source>
</evidence>
<proteinExistence type="inferred from homology"/>
<dbReference type="InterPro" id="IPR023298">
    <property type="entry name" value="ATPase_P-typ_TM_dom_sf"/>
</dbReference>
<dbReference type="Gene3D" id="2.70.150.10">
    <property type="entry name" value="Calcium-transporting ATPase, cytoplasmic transduction domain A"/>
    <property type="match status" value="1"/>
</dbReference>
<dbReference type="Pfam" id="PF00702">
    <property type="entry name" value="Hydrolase"/>
    <property type="match status" value="1"/>
</dbReference>
<dbReference type="GO" id="GO:0005524">
    <property type="term" value="F:ATP binding"/>
    <property type="evidence" value="ECO:0007669"/>
    <property type="project" value="UniProtKB-UniRule"/>
</dbReference>
<keyword evidence="12 14" id="KW-0472">Membrane</keyword>
<comment type="caution">
    <text evidence="16">The sequence shown here is derived from an EMBL/GenBank/DDBJ whole genome shotgun (WGS) entry which is preliminary data.</text>
</comment>
<dbReference type="InterPro" id="IPR006121">
    <property type="entry name" value="HMA_dom"/>
</dbReference>
<feature type="transmembrane region" description="Helical" evidence="14">
    <location>
        <begin position="167"/>
        <end position="187"/>
    </location>
</feature>
<feature type="domain" description="HMA" evidence="15">
    <location>
        <begin position="2"/>
        <end position="68"/>
    </location>
</feature>
<sequence length="745" mass="79430">MQSITIRIGGMTCAACAAGIERALRKNEGIASARVNLASESAQIEFDERALSPARIRDIILKAGFSVIEPQQASPDQLRERKRRELNTARVKLWFCAAFTLPLLYLAMAPMLPVSLPFPGFLDPMAHPFAFAVTQLLLCLPVLLAGYRFYTVGFTSLLRLRPNMDSLIAIGTSAAFLYSIYSLVRIYAGDHMAAHHGLYFESTATIITLVMLGKFLEQRSRNHTGDAIQKLMGLTPKNGLVVRDGQEQQVPIEQIVPGDVVIVKPGERIPVDGTITEGEGSVDESMLTGESLPVDKAAGDKVVGGSVNKNGYFRFEATRVGKDTALSQIIRLVEEAQGSKAPIAKLADIISGWFVPAVLLIAVLAGAGWFLAGRDVEFSLTIFVSVLVIACPCALGLATPTAIMVGTGKGAQNGVLFKNAEALEVAHKVRTIVFDKTGTITEGKPQVTDLWAVSGDERRLLGLAASAEQGSEHPLGEAILARAKEDGVPLLPITGFHSLTGRGIEVQIEGETVLLGNRALMEEREISPAPALEQAERLAGEGKTPMFLAAGGTLQGLVAVADTIKEHSAHTVRELHRLGLRTAMLTGDNRATAAAIAKAVGIREVLSEVLPHQKSEQVRQLMAQGDTVAMVGDGINDAPALAQADVGIAIGSGTDVAIESADIVLVRSDLRDVLYAINLSRATIRNIKQNLFWAFCYNTVGIPVAAGALYLFGGPLMSPMLAAAAMSLSSVSVVLNALRLGRFRL</sequence>
<keyword evidence="14" id="KW-1003">Cell membrane</keyword>
<dbReference type="RefSeq" id="WP_079700340.1">
    <property type="nucleotide sequence ID" value="NZ_SLUK01000001.1"/>
</dbReference>
<dbReference type="GO" id="GO:0140581">
    <property type="term" value="F:P-type monovalent copper transporter activity"/>
    <property type="evidence" value="ECO:0007669"/>
    <property type="project" value="UniProtKB-EC"/>
</dbReference>
<evidence type="ECO:0000256" key="11">
    <source>
        <dbReference type="ARBA" id="ARBA00023008"/>
    </source>
</evidence>
<dbReference type="GO" id="GO:0016887">
    <property type="term" value="F:ATP hydrolysis activity"/>
    <property type="evidence" value="ECO:0007669"/>
    <property type="project" value="InterPro"/>
</dbReference>
<evidence type="ECO:0000313" key="16">
    <source>
        <dbReference type="EMBL" id="TCL45255.1"/>
    </source>
</evidence>
<dbReference type="OrthoDB" id="9813266at2"/>
<dbReference type="InterPro" id="IPR059000">
    <property type="entry name" value="ATPase_P-type_domA"/>
</dbReference>
<comment type="similarity">
    <text evidence="2 14">Belongs to the cation transport ATPase (P-type) (TC 3.A.3) family. Type IB subfamily.</text>
</comment>
<feature type="transmembrane region" description="Helical" evidence="14">
    <location>
        <begin position="378"/>
        <end position="399"/>
    </location>
</feature>
<dbReference type="SUPFAM" id="SSF55008">
    <property type="entry name" value="HMA, heavy metal-associated domain"/>
    <property type="match status" value="1"/>
</dbReference>
<protein>
    <recommendedName>
        <fullName evidence="3">P-type Cu(+) transporter</fullName>
        <ecNumber evidence="3">7.2.2.8</ecNumber>
    </recommendedName>
</protein>
<evidence type="ECO:0000259" key="15">
    <source>
        <dbReference type="PROSITE" id="PS50846"/>
    </source>
</evidence>
<evidence type="ECO:0000256" key="7">
    <source>
        <dbReference type="ARBA" id="ARBA00022796"/>
    </source>
</evidence>
<dbReference type="NCBIfam" id="TIGR01525">
    <property type="entry name" value="ATPase-IB_hvy"/>
    <property type="match status" value="1"/>
</dbReference>
<evidence type="ECO:0000256" key="9">
    <source>
        <dbReference type="ARBA" id="ARBA00022967"/>
    </source>
</evidence>
<organism evidence="16 17">
    <name type="scientific">Harryflintia acetispora</name>
    <dbReference type="NCBI Taxonomy" id="1849041"/>
    <lineage>
        <taxon>Bacteria</taxon>
        <taxon>Bacillati</taxon>
        <taxon>Bacillota</taxon>
        <taxon>Clostridia</taxon>
        <taxon>Eubacteriales</taxon>
        <taxon>Oscillospiraceae</taxon>
        <taxon>Harryflintia</taxon>
    </lineage>
</organism>
<dbReference type="InterPro" id="IPR001757">
    <property type="entry name" value="P_typ_ATPase"/>
</dbReference>
<dbReference type="NCBIfam" id="TIGR01494">
    <property type="entry name" value="ATPase_P-type"/>
    <property type="match status" value="1"/>
</dbReference>
<dbReference type="SFLD" id="SFLDG00002">
    <property type="entry name" value="C1.7:_P-type_atpase_like"/>
    <property type="match status" value="1"/>
</dbReference>
<dbReference type="EC" id="7.2.2.8" evidence="3"/>
<dbReference type="SUPFAM" id="SSF56784">
    <property type="entry name" value="HAD-like"/>
    <property type="match status" value="1"/>
</dbReference>
<name>A0A9X8UL84_9FIRM</name>
<evidence type="ECO:0000256" key="13">
    <source>
        <dbReference type="ARBA" id="ARBA00049289"/>
    </source>
</evidence>
<keyword evidence="5 14" id="KW-0479">Metal-binding</keyword>
<dbReference type="Pfam" id="PF00403">
    <property type="entry name" value="HMA"/>
    <property type="match status" value="1"/>
</dbReference>
<dbReference type="AlphaFoldDB" id="A0A9X8UL84"/>
<evidence type="ECO:0000256" key="2">
    <source>
        <dbReference type="ARBA" id="ARBA00006024"/>
    </source>
</evidence>
<dbReference type="GO" id="GO:0043682">
    <property type="term" value="F:P-type divalent copper transporter activity"/>
    <property type="evidence" value="ECO:0007669"/>
    <property type="project" value="TreeGrafter"/>
</dbReference>
<dbReference type="Gene3D" id="3.40.50.1000">
    <property type="entry name" value="HAD superfamily/HAD-like"/>
    <property type="match status" value="1"/>
</dbReference>
<dbReference type="SFLD" id="SFLDF00027">
    <property type="entry name" value="p-type_atpase"/>
    <property type="match status" value="1"/>
</dbReference>
<feature type="transmembrane region" description="Helical" evidence="14">
    <location>
        <begin position="349"/>
        <end position="372"/>
    </location>
</feature>
<dbReference type="Gene3D" id="3.40.1110.10">
    <property type="entry name" value="Calcium-transporting ATPase, cytoplasmic domain N"/>
    <property type="match status" value="1"/>
</dbReference>
<dbReference type="InterPro" id="IPR018303">
    <property type="entry name" value="ATPase_P-typ_P_site"/>
</dbReference>
<dbReference type="EMBL" id="SLUK01000001">
    <property type="protein sequence ID" value="TCL45255.1"/>
    <property type="molecule type" value="Genomic_DNA"/>
</dbReference>
<dbReference type="InterPro" id="IPR036412">
    <property type="entry name" value="HAD-like_sf"/>
</dbReference>
<evidence type="ECO:0000256" key="3">
    <source>
        <dbReference type="ARBA" id="ARBA00012517"/>
    </source>
</evidence>
<evidence type="ECO:0000256" key="5">
    <source>
        <dbReference type="ARBA" id="ARBA00022723"/>
    </source>
</evidence>
<dbReference type="NCBIfam" id="TIGR01511">
    <property type="entry name" value="ATPase-IB1_Cu"/>
    <property type="match status" value="1"/>
</dbReference>
<evidence type="ECO:0000256" key="4">
    <source>
        <dbReference type="ARBA" id="ARBA00022692"/>
    </source>
</evidence>
<dbReference type="Pfam" id="PF00122">
    <property type="entry name" value="E1-E2_ATPase"/>
    <property type="match status" value="1"/>
</dbReference>
<keyword evidence="7" id="KW-0813">Transport</keyword>
<gene>
    <name evidence="16" type="ORF">EDD78_101237</name>
</gene>
<keyword evidence="7" id="KW-0406">Ion transport</keyword>
<reference evidence="16 17" key="1">
    <citation type="submission" date="2019-03" db="EMBL/GenBank/DDBJ databases">
        <title>Genomic Encyclopedia of Type Strains, Phase IV (KMG-IV): sequencing the most valuable type-strain genomes for metagenomic binning, comparative biology and taxonomic classification.</title>
        <authorList>
            <person name="Goeker M."/>
        </authorList>
    </citation>
    <scope>NUCLEOTIDE SEQUENCE [LARGE SCALE GENOMIC DNA]</scope>
    <source>
        <strain evidence="16 17">DSM 100433</strain>
    </source>
</reference>
<dbReference type="FunFam" id="3.30.70.100:FF:000005">
    <property type="entry name" value="Copper-exporting P-type ATPase A"/>
    <property type="match status" value="1"/>
</dbReference>
<feature type="transmembrane region" description="Helical" evidence="14">
    <location>
        <begin position="129"/>
        <end position="147"/>
    </location>
</feature>
<keyword evidence="7" id="KW-0187">Copper transport</keyword>
<keyword evidence="4 14" id="KW-0812">Transmembrane</keyword>
<keyword evidence="10 14" id="KW-1133">Transmembrane helix</keyword>
<comment type="subcellular location">
    <subcellularLocation>
        <location evidence="1">Cell membrane</location>
        <topology evidence="1">Multi-pass membrane protein</topology>
    </subcellularLocation>
</comment>
<evidence type="ECO:0000256" key="8">
    <source>
        <dbReference type="ARBA" id="ARBA00022840"/>
    </source>
</evidence>
<dbReference type="Gene3D" id="3.30.70.100">
    <property type="match status" value="1"/>
</dbReference>
<dbReference type="SUPFAM" id="SSF81665">
    <property type="entry name" value="Calcium ATPase, transmembrane domain M"/>
    <property type="match status" value="1"/>
</dbReference>
<keyword evidence="6 14" id="KW-0547">Nucleotide-binding</keyword>
<accession>A0A9X8UL84</accession>
<keyword evidence="8 14" id="KW-0067">ATP-binding</keyword>
<feature type="transmembrane region" description="Helical" evidence="14">
    <location>
        <begin position="91"/>
        <end position="109"/>
    </location>
</feature>
<dbReference type="InterPro" id="IPR044492">
    <property type="entry name" value="P_typ_ATPase_HD_dom"/>
</dbReference>
<dbReference type="PANTHER" id="PTHR43520">
    <property type="entry name" value="ATP7, ISOFORM B"/>
    <property type="match status" value="1"/>
</dbReference>
<dbReference type="SFLD" id="SFLDS00003">
    <property type="entry name" value="Haloacid_Dehalogenase"/>
    <property type="match status" value="1"/>
</dbReference>
<feature type="transmembrane region" description="Helical" evidence="14">
    <location>
        <begin position="691"/>
        <end position="713"/>
    </location>
</feature>
<dbReference type="GO" id="GO:0005886">
    <property type="term" value="C:plasma membrane"/>
    <property type="evidence" value="ECO:0007669"/>
    <property type="project" value="UniProtKB-SubCell"/>
</dbReference>
<dbReference type="PROSITE" id="PS50846">
    <property type="entry name" value="HMA_2"/>
    <property type="match status" value="1"/>
</dbReference>
<dbReference type="Proteomes" id="UP000294682">
    <property type="component" value="Unassembled WGS sequence"/>
</dbReference>
<dbReference type="GO" id="GO:0005507">
    <property type="term" value="F:copper ion binding"/>
    <property type="evidence" value="ECO:0007669"/>
    <property type="project" value="TreeGrafter"/>
</dbReference>
<dbReference type="CDD" id="cd02094">
    <property type="entry name" value="P-type_ATPase_Cu-like"/>
    <property type="match status" value="1"/>
</dbReference>
<dbReference type="InterPro" id="IPR023214">
    <property type="entry name" value="HAD_sf"/>
</dbReference>